<keyword evidence="4" id="KW-1185">Reference proteome</keyword>
<feature type="domain" description="Isochorismatase-like" evidence="2">
    <location>
        <begin position="20"/>
        <end position="183"/>
    </location>
</feature>
<reference evidence="4" key="1">
    <citation type="journal article" date="2019" name="Int. J. Syst. Evol. Microbiol.">
        <title>The Global Catalogue of Microorganisms (GCM) 10K type strain sequencing project: providing services to taxonomists for standard genome sequencing and annotation.</title>
        <authorList>
            <consortium name="The Broad Institute Genomics Platform"/>
            <consortium name="The Broad Institute Genome Sequencing Center for Infectious Disease"/>
            <person name="Wu L."/>
            <person name="Ma J."/>
        </authorList>
    </citation>
    <scope>NUCLEOTIDE SEQUENCE [LARGE SCALE GENOMIC DNA]</scope>
    <source>
        <strain evidence="4">JCM 17759</strain>
    </source>
</reference>
<proteinExistence type="predicted"/>
<dbReference type="Pfam" id="PF00857">
    <property type="entry name" value="Isochorismatase"/>
    <property type="match status" value="1"/>
</dbReference>
<dbReference type="EMBL" id="BAABGA010000012">
    <property type="protein sequence ID" value="GAA4447730.1"/>
    <property type="molecule type" value="Genomic_DNA"/>
</dbReference>
<dbReference type="InterPro" id="IPR036380">
    <property type="entry name" value="Isochorismatase-like_sf"/>
</dbReference>
<dbReference type="PANTHER" id="PTHR43540:SF6">
    <property type="entry name" value="ISOCHORISMATASE-LIKE DOMAIN-CONTAINING PROTEIN"/>
    <property type="match status" value="1"/>
</dbReference>
<dbReference type="Proteomes" id="UP001500840">
    <property type="component" value="Unassembled WGS sequence"/>
</dbReference>
<evidence type="ECO:0000313" key="4">
    <source>
        <dbReference type="Proteomes" id="UP001500840"/>
    </source>
</evidence>
<comment type="caution">
    <text evidence="3">The sequence shown here is derived from an EMBL/GenBank/DDBJ whole genome shotgun (WGS) entry which is preliminary data.</text>
</comment>
<keyword evidence="1 3" id="KW-0378">Hydrolase</keyword>
<evidence type="ECO:0000313" key="3">
    <source>
        <dbReference type="EMBL" id="GAA4447730.1"/>
    </source>
</evidence>
<dbReference type="CDD" id="cd00431">
    <property type="entry name" value="cysteine_hydrolases"/>
    <property type="match status" value="1"/>
</dbReference>
<sequence>MSLTDSDSDSHFSETARASTALLIVDMINDLEFDEGEQLLEFALPVARRLQKLKQRFNQRGWPVIYANDNFGKWQSDFRSQVDHCLQDNVRGKAIVERLVPESDDYFVLKPMHSAFYGTTLDILLKNLGVTTLVITGVATNICILFTGNDAYMRGYRLWIPGDCVAANTATLSETALEQARMVLKANTTNSAELDLDQLA</sequence>
<name>A0ABP8MEA4_9BACT</name>
<dbReference type="RefSeq" id="WP_345320014.1">
    <property type="nucleotide sequence ID" value="NZ_BAABGA010000012.1"/>
</dbReference>
<evidence type="ECO:0000259" key="2">
    <source>
        <dbReference type="Pfam" id="PF00857"/>
    </source>
</evidence>
<evidence type="ECO:0000256" key="1">
    <source>
        <dbReference type="ARBA" id="ARBA00022801"/>
    </source>
</evidence>
<dbReference type="InterPro" id="IPR000868">
    <property type="entry name" value="Isochorismatase-like_dom"/>
</dbReference>
<dbReference type="InterPro" id="IPR050272">
    <property type="entry name" value="Isochorismatase-like_hydrls"/>
</dbReference>
<organism evidence="3 4">
    <name type="scientific">Novipirellula rosea</name>
    <dbReference type="NCBI Taxonomy" id="1031540"/>
    <lineage>
        <taxon>Bacteria</taxon>
        <taxon>Pseudomonadati</taxon>
        <taxon>Planctomycetota</taxon>
        <taxon>Planctomycetia</taxon>
        <taxon>Pirellulales</taxon>
        <taxon>Pirellulaceae</taxon>
        <taxon>Novipirellula</taxon>
    </lineage>
</organism>
<dbReference type="PANTHER" id="PTHR43540">
    <property type="entry name" value="PEROXYUREIDOACRYLATE/UREIDOACRYLATE AMIDOHYDROLASE-RELATED"/>
    <property type="match status" value="1"/>
</dbReference>
<dbReference type="SUPFAM" id="SSF52499">
    <property type="entry name" value="Isochorismatase-like hydrolases"/>
    <property type="match status" value="1"/>
</dbReference>
<dbReference type="Gene3D" id="3.40.50.850">
    <property type="entry name" value="Isochorismatase-like"/>
    <property type="match status" value="1"/>
</dbReference>
<gene>
    <name evidence="3" type="ORF">GCM10023156_10080</name>
</gene>
<dbReference type="GO" id="GO:0016787">
    <property type="term" value="F:hydrolase activity"/>
    <property type="evidence" value="ECO:0007669"/>
    <property type="project" value="UniProtKB-KW"/>
</dbReference>
<protein>
    <submittedName>
        <fullName evidence="3">Cysteine hydrolase</fullName>
    </submittedName>
</protein>
<accession>A0ABP8MEA4</accession>